<dbReference type="AlphaFoldDB" id="A0A6P1MG49"/>
<keyword evidence="5" id="KW-0560">Oxidoreductase</keyword>
<dbReference type="PANTHER" id="PTHR43429">
    <property type="entry name" value="PYRIDINE NUCLEOTIDE-DISULFIDE OXIDOREDUCTASE DOMAIN-CONTAINING"/>
    <property type="match status" value="1"/>
</dbReference>
<dbReference type="InterPro" id="IPR004099">
    <property type="entry name" value="Pyr_nucl-diS_OxRdtase_dimer"/>
</dbReference>
<dbReference type="RefSeq" id="WP_160629234.1">
    <property type="nucleotide sequence ID" value="NZ_CP047593.1"/>
</dbReference>
<evidence type="ECO:0000256" key="6">
    <source>
        <dbReference type="ARBA" id="ARBA00023284"/>
    </source>
</evidence>
<dbReference type="PANTHER" id="PTHR43429:SF1">
    <property type="entry name" value="NAD(P)H SULFUR OXIDOREDUCTASE (COA-DEPENDENT)"/>
    <property type="match status" value="1"/>
</dbReference>
<dbReference type="InterPro" id="IPR050260">
    <property type="entry name" value="FAD-bd_OxRdtase"/>
</dbReference>
<dbReference type="SUPFAM" id="SSF55424">
    <property type="entry name" value="FAD/NAD-linked reductases, dimerisation (C-terminal) domain"/>
    <property type="match status" value="1"/>
</dbReference>
<evidence type="ECO:0000259" key="7">
    <source>
        <dbReference type="Pfam" id="PF02852"/>
    </source>
</evidence>
<protein>
    <submittedName>
        <fullName evidence="9">FAD-dependent oxidoreductase</fullName>
    </submittedName>
</protein>
<evidence type="ECO:0000259" key="8">
    <source>
        <dbReference type="Pfam" id="PF07992"/>
    </source>
</evidence>
<comment type="cofactor">
    <cofactor evidence="1">
        <name>FAD</name>
        <dbReference type="ChEBI" id="CHEBI:57692"/>
    </cofactor>
</comment>
<dbReference type="PRINTS" id="PR00368">
    <property type="entry name" value="FADPNR"/>
</dbReference>
<gene>
    <name evidence="9" type="ORF">GT409_11540</name>
</gene>
<evidence type="ECO:0000313" key="9">
    <source>
        <dbReference type="EMBL" id="QHI70055.1"/>
    </source>
</evidence>
<comment type="similarity">
    <text evidence="2">Belongs to the class-III pyridine nucleotide-disulfide oxidoreductase family.</text>
</comment>
<dbReference type="PRINTS" id="PR00411">
    <property type="entry name" value="PNDRDTASEI"/>
</dbReference>
<keyword evidence="10" id="KW-1185">Reference proteome</keyword>
<dbReference type="EMBL" id="CP047593">
    <property type="protein sequence ID" value="QHI70055.1"/>
    <property type="molecule type" value="Genomic_DNA"/>
</dbReference>
<evidence type="ECO:0000313" key="10">
    <source>
        <dbReference type="Proteomes" id="UP000464954"/>
    </source>
</evidence>
<dbReference type="KEGG" id="taer:GT409_11540"/>
<feature type="domain" description="Pyridine nucleotide-disulphide oxidoreductase dimerisation" evidence="7">
    <location>
        <begin position="334"/>
        <end position="434"/>
    </location>
</feature>
<dbReference type="InterPro" id="IPR016156">
    <property type="entry name" value="FAD/NAD-linked_Rdtase_dimer_sf"/>
</dbReference>
<accession>A0A6P1MG49</accession>
<feature type="domain" description="FAD/NAD(P)-binding" evidence="8">
    <location>
        <begin position="3"/>
        <end position="308"/>
    </location>
</feature>
<evidence type="ECO:0000256" key="5">
    <source>
        <dbReference type="ARBA" id="ARBA00023002"/>
    </source>
</evidence>
<sequence length="455" mass="49127">MAKVVVVGVNHAGTSAIRTLLSQNKNHEVVAFDRNNNISFLGCGIALTVSGVVQNVNDLFYSNCNELETLGAEVHMSTDVTKIDTDKKEVTAKNLETGNEMTVGYDKLIYAAGSWPVDFNIPNSDLDNIYVCKLFQHAATLIDKANEPGIESVAIIGAGYIGIELAEAYHQKGKKVTLVDLQERVVPAYFDTEFTDRLQADIRRSGVNLVLGARVTGYIGGENGQVKQIETNHGNYDADLVIQCVGFKPNTDLLEDAEKLPNGALVVDSCMRTTVPDVYAIGDTAAIYHSAVGAHRHVALATNAVKGGVVAASQINELYTVQLPSIAGTNAICVFGNMLASTGLSEAAARAEGMNVLSSFYVDNDRPEFMNDVEEVGVKLVYDKESLRLVGAQIGSYGNTPHTECIFYLSLAIQKGLTLPELAMTDVYFLPHFNKPFNFVISAILQALGLTYMKG</sequence>
<dbReference type="InterPro" id="IPR036188">
    <property type="entry name" value="FAD/NAD-bd_sf"/>
</dbReference>
<dbReference type="Pfam" id="PF02852">
    <property type="entry name" value="Pyr_redox_dim"/>
    <property type="match status" value="1"/>
</dbReference>
<evidence type="ECO:0000256" key="4">
    <source>
        <dbReference type="ARBA" id="ARBA00022827"/>
    </source>
</evidence>
<evidence type="ECO:0000256" key="1">
    <source>
        <dbReference type="ARBA" id="ARBA00001974"/>
    </source>
</evidence>
<reference evidence="9 10" key="1">
    <citation type="submission" date="2020-01" db="EMBL/GenBank/DDBJ databases">
        <title>Ponticoccus aerotolerans gen. nov., sp. nov., an anaerobic bacterium and proposal of Ponticoccusceae fam. nov., Ponticoccusles ord. nov. and Ponticoccuse classis nov. in the phylum Kiritimatiellaeota.</title>
        <authorList>
            <person name="Zhou L.Y."/>
            <person name="Du Z.J."/>
        </authorList>
    </citation>
    <scope>NUCLEOTIDE SEQUENCE [LARGE SCALE GENOMIC DNA]</scope>
    <source>
        <strain evidence="9 10">S-5007</strain>
    </source>
</reference>
<dbReference type="Gene3D" id="3.30.390.30">
    <property type="match status" value="1"/>
</dbReference>
<name>A0A6P1MG49_9BACT</name>
<evidence type="ECO:0000256" key="2">
    <source>
        <dbReference type="ARBA" id="ARBA00009130"/>
    </source>
</evidence>
<dbReference type="GO" id="GO:0016491">
    <property type="term" value="F:oxidoreductase activity"/>
    <property type="evidence" value="ECO:0007669"/>
    <property type="project" value="UniProtKB-KW"/>
</dbReference>
<dbReference type="Pfam" id="PF07992">
    <property type="entry name" value="Pyr_redox_2"/>
    <property type="match status" value="1"/>
</dbReference>
<keyword evidence="3" id="KW-0285">Flavoprotein</keyword>
<dbReference type="InterPro" id="IPR023753">
    <property type="entry name" value="FAD/NAD-binding_dom"/>
</dbReference>
<evidence type="ECO:0000256" key="3">
    <source>
        <dbReference type="ARBA" id="ARBA00022630"/>
    </source>
</evidence>
<dbReference type="Proteomes" id="UP000464954">
    <property type="component" value="Chromosome"/>
</dbReference>
<organism evidence="9 10">
    <name type="scientific">Tichowtungia aerotolerans</name>
    <dbReference type="NCBI Taxonomy" id="2697043"/>
    <lineage>
        <taxon>Bacteria</taxon>
        <taxon>Pseudomonadati</taxon>
        <taxon>Kiritimatiellota</taxon>
        <taxon>Tichowtungiia</taxon>
        <taxon>Tichowtungiales</taxon>
        <taxon>Tichowtungiaceae</taxon>
        <taxon>Tichowtungia</taxon>
    </lineage>
</organism>
<dbReference type="Gene3D" id="3.50.50.60">
    <property type="entry name" value="FAD/NAD(P)-binding domain"/>
    <property type="match status" value="2"/>
</dbReference>
<proteinExistence type="inferred from homology"/>
<keyword evidence="4" id="KW-0274">FAD</keyword>
<dbReference type="SUPFAM" id="SSF51905">
    <property type="entry name" value="FAD/NAD(P)-binding domain"/>
    <property type="match status" value="1"/>
</dbReference>
<keyword evidence="6" id="KW-0676">Redox-active center</keyword>